<evidence type="ECO:0000256" key="2">
    <source>
        <dbReference type="ARBA" id="ARBA00022659"/>
    </source>
</evidence>
<dbReference type="SUPFAM" id="SSF57535">
    <property type="entry name" value="Complement control module/SCR domain"/>
    <property type="match status" value="5"/>
</dbReference>
<comment type="caution">
    <text evidence="9">Lacks conserved residue(s) required for the propagation of feature annotation.</text>
</comment>
<accession>A0A8C3XDD6</accession>
<evidence type="ECO:0000313" key="12">
    <source>
        <dbReference type="Proteomes" id="UP000694396"/>
    </source>
</evidence>
<dbReference type="Pfam" id="PF00084">
    <property type="entry name" value="Sushi"/>
    <property type="match status" value="5"/>
</dbReference>
<evidence type="ECO:0000256" key="7">
    <source>
        <dbReference type="ARBA" id="ARBA00023157"/>
    </source>
</evidence>
<dbReference type="PROSITE" id="PS50923">
    <property type="entry name" value="SUSHI"/>
    <property type="match status" value="5"/>
</dbReference>
<protein>
    <recommendedName>
        <fullName evidence="10">Sushi domain-containing protein</fullName>
    </recommendedName>
</protein>
<evidence type="ECO:0000256" key="9">
    <source>
        <dbReference type="PROSITE-ProRule" id="PRU00302"/>
    </source>
</evidence>
<feature type="disulfide bond" evidence="9">
    <location>
        <begin position="87"/>
        <end position="114"/>
    </location>
</feature>
<dbReference type="PANTHER" id="PTHR19325:SF551">
    <property type="entry name" value="ZONA PELLUCIDA SPERM-BINDING PROTEIN 3 RECEPTOR"/>
    <property type="match status" value="1"/>
</dbReference>
<keyword evidence="12" id="KW-1185">Reference proteome</keyword>
<evidence type="ECO:0000259" key="10">
    <source>
        <dbReference type="PROSITE" id="PS50923"/>
    </source>
</evidence>
<feature type="domain" description="Sushi" evidence="10">
    <location>
        <begin position="177"/>
        <end position="237"/>
    </location>
</feature>
<reference evidence="11" key="1">
    <citation type="submission" date="2025-08" db="UniProtKB">
        <authorList>
            <consortium name="Ensembl"/>
        </authorList>
    </citation>
    <scope>IDENTIFICATION</scope>
</reference>
<keyword evidence="5" id="KW-0391">Immunity</keyword>
<dbReference type="SMART" id="SM00032">
    <property type="entry name" value="CCP"/>
    <property type="match status" value="5"/>
</dbReference>
<feature type="disulfide bond" evidence="9">
    <location>
        <begin position="268"/>
        <end position="295"/>
    </location>
</feature>
<dbReference type="GO" id="GO:0006958">
    <property type="term" value="P:complement activation, classical pathway"/>
    <property type="evidence" value="ECO:0007669"/>
    <property type="project" value="UniProtKB-KW"/>
</dbReference>
<reference evidence="11" key="2">
    <citation type="submission" date="2025-09" db="UniProtKB">
        <authorList>
            <consortium name="Ensembl"/>
        </authorList>
    </citation>
    <scope>IDENTIFICATION</scope>
</reference>
<dbReference type="FunFam" id="2.10.70.10:FF:000014">
    <property type="entry name" value="Membrane cofactor protein"/>
    <property type="match status" value="3"/>
</dbReference>
<feature type="disulfide bond" evidence="9">
    <location>
        <begin position="58"/>
        <end position="101"/>
    </location>
</feature>
<evidence type="ECO:0000256" key="4">
    <source>
        <dbReference type="ARBA" id="ARBA00022737"/>
    </source>
</evidence>
<dbReference type="PANTHER" id="PTHR19325">
    <property type="entry name" value="COMPLEMENT COMPONENT-RELATED SUSHI DOMAIN-CONTAINING"/>
    <property type="match status" value="1"/>
</dbReference>
<proteinExistence type="predicted"/>
<evidence type="ECO:0000256" key="5">
    <source>
        <dbReference type="ARBA" id="ARBA00022859"/>
    </source>
</evidence>
<evidence type="ECO:0000256" key="1">
    <source>
        <dbReference type="ARBA" id="ARBA00022588"/>
    </source>
</evidence>
<keyword evidence="1" id="KW-0399">Innate immunity</keyword>
<dbReference type="Ensembl" id="ENSCRFT00000012453.1">
    <property type="protein sequence ID" value="ENSCRFP00000012035.1"/>
    <property type="gene ID" value="ENSCRFG00000009345.1"/>
</dbReference>
<sequence length="368" mass="40092">DGEKSYGKLLEKFRIPLSWLIPLVLSPSFAFRRSDFVCFSCPVLFLTCLSLSLAEVRCPAPPSIANGQHSASPGARHGLGSVVLYSCSPGYSLLGNASIHCTAKGTWSRPQPRCQATGCTRPEIENGRVAGLESTYRLEDIVLFECNVGYALKGSQESQCQFGGKWHPPVPTCEKLPPCPSPPVIRNGQHDSKAVTEFFPGMSVKYYCEPGYALTGETTVSCLPSGVWSIPYPRCEVITCSSPSIKDGEVAEGRRAVYHPGDNVTFQCHPGFVLRGSRGAKCQPDSRWVPAVPTCEPAGCGTPAPLPFAELSQEYENQTEFPVGMTLNYTCRPGYVEQPQTSPTITCLENLTWSEAQEFCKSKFCSCF</sequence>
<organism evidence="11 12">
    <name type="scientific">Cyanoderma ruficeps</name>
    <name type="common">rufous-capped babbler</name>
    <dbReference type="NCBI Taxonomy" id="181631"/>
    <lineage>
        <taxon>Eukaryota</taxon>
        <taxon>Metazoa</taxon>
        <taxon>Chordata</taxon>
        <taxon>Craniata</taxon>
        <taxon>Vertebrata</taxon>
        <taxon>Euteleostomi</taxon>
        <taxon>Archelosauria</taxon>
        <taxon>Archosauria</taxon>
        <taxon>Dinosauria</taxon>
        <taxon>Saurischia</taxon>
        <taxon>Theropoda</taxon>
        <taxon>Coelurosauria</taxon>
        <taxon>Aves</taxon>
        <taxon>Neognathae</taxon>
        <taxon>Neoaves</taxon>
        <taxon>Telluraves</taxon>
        <taxon>Australaves</taxon>
        <taxon>Passeriformes</taxon>
        <taxon>Sylvioidea</taxon>
        <taxon>Timaliidae</taxon>
        <taxon>Cyanoderma</taxon>
    </lineage>
</organism>
<keyword evidence="3" id="KW-0732">Signal</keyword>
<feature type="domain" description="Sushi" evidence="10">
    <location>
        <begin position="56"/>
        <end position="116"/>
    </location>
</feature>
<evidence type="ECO:0000256" key="3">
    <source>
        <dbReference type="ARBA" id="ARBA00022729"/>
    </source>
</evidence>
<evidence type="ECO:0000313" key="11">
    <source>
        <dbReference type="Ensembl" id="ENSCRFP00000012035.1"/>
    </source>
</evidence>
<dbReference type="CDD" id="cd00033">
    <property type="entry name" value="CCP"/>
    <property type="match status" value="5"/>
</dbReference>
<keyword evidence="4" id="KW-0677">Repeat</keyword>
<keyword evidence="6" id="KW-0180">Complement pathway</keyword>
<evidence type="ECO:0000256" key="8">
    <source>
        <dbReference type="ARBA" id="ARBA00023180"/>
    </source>
</evidence>
<keyword evidence="7 9" id="KW-1015">Disulfide bond</keyword>
<dbReference type="AlphaFoldDB" id="A0A8C3XDD6"/>
<dbReference type="Proteomes" id="UP000694396">
    <property type="component" value="Unplaced"/>
</dbReference>
<dbReference type="GO" id="GO:0045087">
    <property type="term" value="P:innate immune response"/>
    <property type="evidence" value="ECO:0007669"/>
    <property type="project" value="UniProtKB-KW"/>
</dbReference>
<feature type="domain" description="Sushi" evidence="10">
    <location>
        <begin position="298"/>
        <end position="362"/>
    </location>
</feature>
<dbReference type="InterPro" id="IPR035976">
    <property type="entry name" value="Sushi/SCR/CCP_sf"/>
</dbReference>
<feature type="disulfide bond" evidence="9">
    <location>
        <begin position="208"/>
        <end position="235"/>
    </location>
</feature>
<dbReference type="InterPro" id="IPR050350">
    <property type="entry name" value="Compl-Cell_Adhes-Reg"/>
</dbReference>
<feature type="disulfide bond" evidence="9">
    <location>
        <begin position="146"/>
        <end position="173"/>
    </location>
</feature>
<feature type="domain" description="Sushi" evidence="10">
    <location>
        <begin position="117"/>
        <end position="175"/>
    </location>
</feature>
<name>A0A8C3XDD6_9PASS</name>
<feature type="disulfide bond" evidence="9">
    <location>
        <begin position="179"/>
        <end position="222"/>
    </location>
</feature>
<keyword evidence="8" id="KW-0325">Glycoprotein</keyword>
<evidence type="ECO:0000256" key="6">
    <source>
        <dbReference type="ARBA" id="ARBA00022875"/>
    </source>
</evidence>
<dbReference type="Gene3D" id="2.10.70.10">
    <property type="entry name" value="Complement Module, domain 1"/>
    <property type="match status" value="5"/>
</dbReference>
<keyword evidence="2 9" id="KW-0768">Sushi</keyword>
<feature type="domain" description="Sushi" evidence="10">
    <location>
        <begin position="238"/>
        <end position="297"/>
    </location>
</feature>
<dbReference type="FunFam" id="2.10.70.10:FF:000070">
    <property type="entry name" value="Complement C3d receptor 2"/>
    <property type="match status" value="1"/>
</dbReference>
<dbReference type="InterPro" id="IPR000436">
    <property type="entry name" value="Sushi_SCR_CCP_dom"/>
</dbReference>